<sequence length="53" mass="5748">MYCSLLSLASKAKAVQAIGKGGAAGEGCKIELLERVANRCWIKFIIKGMIRSY</sequence>
<protein>
    <submittedName>
        <fullName evidence="1">Uncharacterized protein</fullName>
    </submittedName>
</protein>
<keyword evidence="2" id="KW-1185">Reference proteome</keyword>
<dbReference type="InParanoid" id="B9S5I5"/>
<dbReference type="Proteomes" id="UP000008311">
    <property type="component" value="Unassembled WGS sequence"/>
</dbReference>
<accession>B9S5I5</accession>
<evidence type="ECO:0000313" key="1">
    <source>
        <dbReference type="EMBL" id="EEF41110.1"/>
    </source>
</evidence>
<gene>
    <name evidence="1" type="ORF">RCOM_0976720</name>
</gene>
<proteinExistence type="predicted"/>
<evidence type="ECO:0000313" key="2">
    <source>
        <dbReference type="Proteomes" id="UP000008311"/>
    </source>
</evidence>
<reference evidence="2" key="1">
    <citation type="journal article" date="2010" name="Nat. Biotechnol.">
        <title>Draft genome sequence of the oilseed species Ricinus communis.</title>
        <authorList>
            <person name="Chan A.P."/>
            <person name="Crabtree J."/>
            <person name="Zhao Q."/>
            <person name="Lorenzi H."/>
            <person name="Orvis J."/>
            <person name="Puiu D."/>
            <person name="Melake-Berhan A."/>
            <person name="Jones K.M."/>
            <person name="Redman J."/>
            <person name="Chen G."/>
            <person name="Cahoon E.B."/>
            <person name="Gedil M."/>
            <person name="Stanke M."/>
            <person name="Haas B.J."/>
            <person name="Wortman J.R."/>
            <person name="Fraser-Liggett C.M."/>
            <person name="Ravel J."/>
            <person name="Rabinowicz P.D."/>
        </authorList>
    </citation>
    <scope>NUCLEOTIDE SEQUENCE [LARGE SCALE GENOMIC DNA]</scope>
    <source>
        <strain evidence="2">cv. Hale</strain>
    </source>
</reference>
<dbReference type="AlphaFoldDB" id="B9S5I5"/>
<dbReference type="EMBL" id="EQ973874">
    <property type="protein sequence ID" value="EEF41110.1"/>
    <property type="molecule type" value="Genomic_DNA"/>
</dbReference>
<organism evidence="1 2">
    <name type="scientific">Ricinus communis</name>
    <name type="common">Castor bean</name>
    <dbReference type="NCBI Taxonomy" id="3988"/>
    <lineage>
        <taxon>Eukaryota</taxon>
        <taxon>Viridiplantae</taxon>
        <taxon>Streptophyta</taxon>
        <taxon>Embryophyta</taxon>
        <taxon>Tracheophyta</taxon>
        <taxon>Spermatophyta</taxon>
        <taxon>Magnoliopsida</taxon>
        <taxon>eudicotyledons</taxon>
        <taxon>Gunneridae</taxon>
        <taxon>Pentapetalae</taxon>
        <taxon>rosids</taxon>
        <taxon>fabids</taxon>
        <taxon>Malpighiales</taxon>
        <taxon>Euphorbiaceae</taxon>
        <taxon>Acalyphoideae</taxon>
        <taxon>Acalypheae</taxon>
        <taxon>Ricinus</taxon>
    </lineage>
</organism>
<name>B9S5I5_RICCO</name>